<dbReference type="EMBL" id="KL198063">
    <property type="protein sequence ID" value="KDQ10846.1"/>
    <property type="molecule type" value="Genomic_DNA"/>
</dbReference>
<organism evidence="1 2">
    <name type="scientific">Botryobasidium botryosum (strain FD-172 SS1)</name>
    <dbReference type="NCBI Taxonomy" id="930990"/>
    <lineage>
        <taxon>Eukaryota</taxon>
        <taxon>Fungi</taxon>
        <taxon>Dikarya</taxon>
        <taxon>Basidiomycota</taxon>
        <taxon>Agaricomycotina</taxon>
        <taxon>Agaricomycetes</taxon>
        <taxon>Cantharellales</taxon>
        <taxon>Botryobasidiaceae</taxon>
        <taxon>Botryobasidium</taxon>
    </lineage>
</organism>
<protein>
    <submittedName>
        <fullName evidence="1">Uncharacterized protein</fullName>
    </submittedName>
</protein>
<dbReference type="Proteomes" id="UP000027195">
    <property type="component" value="Unassembled WGS sequence"/>
</dbReference>
<dbReference type="AlphaFoldDB" id="A0A067MH36"/>
<accession>A0A067MH36</accession>
<evidence type="ECO:0000313" key="1">
    <source>
        <dbReference type="EMBL" id="KDQ10846.1"/>
    </source>
</evidence>
<gene>
    <name evidence="1" type="ORF">BOTBODRAFT_46745</name>
</gene>
<dbReference type="InParanoid" id="A0A067MH36"/>
<proteinExistence type="predicted"/>
<evidence type="ECO:0000313" key="2">
    <source>
        <dbReference type="Proteomes" id="UP000027195"/>
    </source>
</evidence>
<keyword evidence="2" id="KW-1185">Reference proteome</keyword>
<sequence>MLYFNLDGFVGMCIMLRRVKECTSLPVPDILTPFSPWGRKSQLKANNVDLDLNRELSVIELELAQPPSKERACNKPSIPTESSDLPTILGMSPMATVSCLKHQLDAALLALRSRPPPLSERMGDGECVERHASNAKSPGDEWILYQMVQKEKKKEAKGSERQARKIQLGYKDDRSSGGLACWAKAPVFPPTNFFNKMIADTESDQIIGSLRAYPPSALKCSSSMPPSMDPGGLDF</sequence>
<reference evidence="2" key="1">
    <citation type="journal article" date="2014" name="Proc. Natl. Acad. Sci. U.S.A.">
        <title>Extensive sampling of basidiomycete genomes demonstrates inadequacy of the white-rot/brown-rot paradigm for wood decay fungi.</title>
        <authorList>
            <person name="Riley R."/>
            <person name="Salamov A.A."/>
            <person name="Brown D.W."/>
            <person name="Nagy L.G."/>
            <person name="Floudas D."/>
            <person name="Held B.W."/>
            <person name="Levasseur A."/>
            <person name="Lombard V."/>
            <person name="Morin E."/>
            <person name="Otillar R."/>
            <person name="Lindquist E.A."/>
            <person name="Sun H."/>
            <person name="LaButti K.M."/>
            <person name="Schmutz J."/>
            <person name="Jabbour D."/>
            <person name="Luo H."/>
            <person name="Baker S.E."/>
            <person name="Pisabarro A.G."/>
            <person name="Walton J.D."/>
            <person name="Blanchette R.A."/>
            <person name="Henrissat B."/>
            <person name="Martin F."/>
            <person name="Cullen D."/>
            <person name="Hibbett D.S."/>
            <person name="Grigoriev I.V."/>
        </authorList>
    </citation>
    <scope>NUCLEOTIDE SEQUENCE [LARGE SCALE GENOMIC DNA]</scope>
    <source>
        <strain evidence="2">FD-172 SS1</strain>
    </source>
</reference>
<dbReference type="HOGENOM" id="CLU_1180056_0_0_1"/>
<name>A0A067MH36_BOTB1</name>